<feature type="domain" description="DDE Tnp4" evidence="13">
    <location>
        <begin position="155"/>
        <end position="304"/>
    </location>
</feature>
<dbReference type="PANTHER" id="PTHR22930:SF289">
    <property type="entry name" value="DDE TNP4 DOMAIN-CONTAINING PROTEIN-RELATED"/>
    <property type="match status" value="1"/>
</dbReference>
<dbReference type="PANTHER" id="PTHR22930">
    <property type="match status" value="1"/>
</dbReference>
<evidence type="ECO:0000256" key="6">
    <source>
        <dbReference type="ARBA" id="ARBA00022490"/>
    </source>
</evidence>
<keyword evidence="7" id="KW-0540">Nuclease</keyword>
<dbReference type="Pfam" id="PF13359">
    <property type="entry name" value="DDE_Tnp_4"/>
    <property type="match status" value="1"/>
</dbReference>
<organism evidence="14 15">
    <name type="scientific">Aphis craccivora</name>
    <name type="common">Cowpea aphid</name>
    <dbReference type="NCBI Taxonomy" id="307492"/>
    <lineage>
        <taxon>Eukaryota</taxon>
        <taxon>Metazoa</taxon>
        <taxon>Ecdysozoa</taxon>
        <taxon>Arthropoda</taxon>
        <taxon>Hexapoda</taxon>
        <taxon>Insecta</taxon>
        <taxon>Pterygota</taxon>
        <taxon>Neoptera</taxon>
        <taxon>Paraneoptera</taxon>
        <taxon>Hemiptera</taxon>
        <taxon>Sternorrhyncha</taxon>
        <taxon>Aphidomorpha</taxon>
        <taxon>Aphidoidea</taxon>
        <taxon>Aphididae</taxon>
        <taxon>Aphidini</taxon>
        <taxon>Aphis</taxon>
        <taxon>Aphis</taxon>
    </lineage>
</organism>
<proteinExistence type="inferred from homology"/>
<protein>
    <recommendedName>
        <fullName evidence="5">Putative nuclease HARBI1</fullName>
    </recommendedName>
    <alternativeName>
        <fullName evidence="11">Harbinger transposase-derived nuclease</fullName>
    </alternativeName>
</protein>
<sequence>MDEFYNLIDFYDRVAMHERVPKRYVRDMQNPIDYYSDKEFKNRFRFSKTSVIEYLMPLIFNEIEAVTTMRGLPVPQLIKLLAVLRFYGTGNIQLVSGDLVGISQPSISRCVKHISQVILKSFKKFIKFPSNPQEQRQNQLLFYNIAGFVGVDGTVDCTHIPIQSPGGDQAENFRNRKGIFSINVQIVSGPKCEILDIVARWPGSVHDSRIFSNSNVNMMYEQKQLPGCLLGDGGYPQLQYLFTPIRNPQAIAEERYNKAHIATRNTVERLNGILKRRFGCLSKKLATKLSTTLLIISACAVLHNIAIFRCEELPQNLEEDFDYNQIVQQEYNGPPNLYGNIIRSEFIIRHFQ</sequence>
<evidence type="ECO:0000313" key="14">
    <source>
        <dbReference type="EMBL" id="KAF0710757.1"/>
    </source>
</evidence>
<dbReference type="GO" id="GO:0046872">
    <property type="term" value="F:metal ion binding"/>
    <property type="evidence" value="ECO:0007669"/>
    <property type="project" value="UniProtKB-KW"/>
</dbReference>
<dbReference type="GO" id="GO:0005634">
    <property type="term" value="C:nucleus"/>
    <property type="evidence" value="ECO:0007669"/>
    <property type="project" value="UniProtKB-SubCell"/>
</dbReference>
<evidence type="ECO:0000256" key="3">
    <source>
        <dbReference type="ARBA" id="ARBA00004496"/>
    </source>
</evidence>
<comment type="cofactor">
    <cofactor evidence="1">
        <name>a divalent metal cation</name>
        <dbReference type="ChEBI" id="CHEBI:60240"/>
    </cofactor>
</comment>
<dbReference type="OrthoDB" id="6585180at2759"/>
<keyword evidence="10" id="KW-0539">Nucleus</keyword>
<evidence type="ECO:0000256" key="2">
    <source>
        <dbReference type="ARBA" id="ARBA00004123"/>
    </source>
</evidence>
<dbReference type="InterPro" id="IPR027806">
    <property type="entry name" value="HARBI1_dom"/>
</dbReference>
<evidence type="ECO:0000256" key="9">
    <source>
        <dbReference type="ARBA" id="ARBA00022801"/>
    </source>
</evidence>
<name>A0A6G0VV59_APHCR</name>
<comment type="function">
    <text evidence="12">Transposase-derived protein that may have nuclease activity. Does not have transposase activity.</text>
</comment>
<keyword evidence="9" id="KW-0378">Hydrolase</keyword>
<reference evidence="14 15" key="1">
    <citation type="submission" date="2019-08" db="EMBL/GenBank/DDBJ databases">
        <title>Whole genome of Aphis craccivora.</title>
        <authorList>
            <person name="Voronova N.V."/>
            <person name="Shulinski R.S."/>
            <person name="Bandarenka Y.V."/>
            <person name="Zhorov D.G."/>
            <person name="Warner D."/>
        </authorList>
    </citation>
    <scope>NUCLEOTIDE SEQUENCE [LARGE SCALE GENOMIC DNA]</scope>
    <source>
        <strain evidence="14">180601</strain>
        <tissue evidence="14">Whole Body</tissue>
    </source>
</reference>
<keyword evidence="8" id="KW-0479">Metal-binding</keyword>
<keyword evidence="6" id="KW-0963">Cytoplasm</keyword>
<evidence type="ECO:0000256" key="7">
    <source>
        <dbReference type="ARBA" id="ARBA00022722"/>
    </source>
</evidence>
<dbReference type="AlphaFoldDB" id="A0A6G0VV59"/>
<comment type="caution">
    <text evidence="14">The sequence shown here is derived from an EMBL/GenBank/DDBJ whole genome shotgun (WGS) entry which is preliminary data.</text>
</comment>
<dbReference type="InterPro" id="IPR026103">
    <property type="entry name" value="HARBI1_animal"/>
</dbReference>
<evidence type="ECO:0000313" key="15">
    <source>
        <dbReference type="Proteomes" id="UP000478052"/>
    </source>
</evidence>
<dbReference type="PRINTS" id="PR02086">
    <property type="entry name" value="PUTNUCHARBI1"/>
</dbReference>
<keyword evidence="15" id="KW-1185">Reference proteome</keyword>
<dbReference type="GO" id="GO:0005737">
    <property type="term" value="C:cytoplasm"/>
    <property type="evidence" value="ECO:0007669"/>
    <property type="project" value="UniProtKB-SubCell"/>
</dbReference>
<dbReference type="GO" id="GO:0016787">
    <property type="term" value="F:hydrolase activity"/>
    <property type="evidence" value="ECO:0007669"/>
    <property type="project" value="UniProtKB-KW"/>
</dbReference>
<dbReference type="EMBL" id="VUJU01011541">
    <property type="protein sequence ID" value="KAF0710757.1"/>
    <property type="molecule type" value="Genomic_DNA"/>
</dbReference>
<evidence type="ECO:0000256" key="11">
    <source>
        <dbReference type="ARBA" id="ARBA00030126"/>
    </source>
</evidence>
<accession>A0A6G0VV59</accession>
<gene>
    <name evidence="14" type="ORF">FWK35_00029811</name>
</gene>
<dbReference type="GO" id="GO:0004518">
    <property type="term" value="F:nuclease activity"/>
    <property type="evidence" value="ECO:0007669"/>
    <property type="project" value="UniProtKB-KW"/>
</dbReference>
<evidence type="ECO:0000256" key="1">
    <source>
        <dbReference type="ARBA" id="ARBA00001968"/>
    </source>
</evidence>
<comment type="similarity">
    <text evidence="4">Belongs to the HARBI1 family.</text>
</comment>
<evidence type="ECO:0000256" key="12">
    <source>
        <dbReference type="ARBA" id="ARBA00045850"/>
    </source>
</evidence>
<dbReference type="Proteomes" id="UP000478052">
    <property type="component" value="Unassembled WGS sequence"/>
</dbReference>
<comment type="subcellular location">
    <subcellularLocation>
        <location evidence="3">Cytoplasm</location>
    </subcellularLocation>
    <subcellularLocation>
        <location evidence="2">Nucleus</location>
    </subcellularLocation>
</comment>
<evidence type="ECO:0000256" key="5">
    <source>
        <dbReference type="ARBA" id="ARBA00015519"/>
    </source>
</evidence>
<dbReference type="InterPro" id="IPR045249">
    <property type="entry name" value="HARBI1-like"/>
</dbReference>
<evidence type="ECO:0000256" key="10">
    <source>
        <dbReference type="ARBA" id="ARBA00023242"/>
    </source>
</evidence>
<evidence type="ECO:0000259" key="13">
    <source>
        <dbReference type="Pfam" id="PF13359"/>
    </source>
</evidence>
<evidence type="ECO:0000256" key="8">
    <source>
        <dbReference type="ARBA" id="ARBA00022723"/>
    </source>
</evidence>
<evidence type="ECO:0000256" key="4">
    <source>
        <dbReference type="ARBA" id="ARBA00006958"/>
    </source>
</evidence>